<evidence type="ECO:0000313" key="4">
    <source>
        <dbReference type="Proteomes" id="UP000518266"/>
    </source>
</evidence>
<feature type="compositionally biased region" description="Basic and acidic residues" evidence="2">
    <location>
        <begin position="123"/>
        <end position="141"/>
    </location>
</feature>
<dbReference type="SUPFAM" id="SSF50814">
    <property type="entry name" value="Lipocalins"/>
    <property type="match status" value="1"/>
</dbReference>
<dbReference type="GO" id="GO:0008289">
    <property type="term" value="F:lipid binding"/>
    <property type="evidence" value="ECO:0007669"/>
    <property type="project" value="InterPro"/>
</dbReference>
<evidence type="ECO:0000313" key="3">
    <source>
        <dbReference type="EMBL" id="KAF3850238.1"/>
    </source>
</evidence>
<reference evidence="3 4" key="1">
    <citation type="submission" date="2020-03" db="EMBL/GenBank/DDBJ databases">
        <title>Dissostichus mawsoni Genome sequencing and assembly.</title>
        <authorList>
            <person name="Park H."/>
        </authorList>
    </citation>
    <scope>NUCLEOTIDE SEQUENCE [LARGE SCALE GENOMIC DNA]</scope>
    <source>
        <strain evidence="3">DM0001</strain>
        <tissue evidence="3">Muscle</tissue>
    </source>
</reference>
<proteinExistence type="inferred from homology"/>
<dbReference type="PANTHER" id="PTHR11955">
    <property type="entry name" value="FATTY ACID BINDING PROTEIN"/>
    <property type="match status" value="1"/>
</dbReference>
<dbReference type="InterPro" id="IPR031259">
    <property type="entry name" value="ILBP"/>
</dbReference>
<dbReference type="Gene3D" id="2.40.128.20">
    <property type="match status" value="1"/>
</dbReference>
<dbReference type="OrthoDB" id="354351at2759"/>
<dbReference type="AlphaFoldDB" id="A0A7J5YPP9"/>
<protein>
    <submittedName>
        <fullName evidence="3">Uncharacterized protein</fullName>
    </submittedName>
</protein>
<evidence type="ECO:0000256" key="2">
    <source>
        <dbReference type="SAM" id="MobiDB-lite"/>
    </source>
</evidence>
<comment type="caution">
    <text evidence="3">The sequence shown here is derived from an EMBL/GenBank/DDBJ whole genome shotgun (WGS) entry which is preliminary data.</text>
</comment>
<keyword evidence="4" id="KW-1185">Reference proteome</keyword>
<accession>A0A7J5YPP9</accession>
<dbReference type="EMBL" id="JAAKFY010000011">
    <property type="protein sequence ID" value="KAF3850238.1"/>
    <property type="molecule type" value="Genomic_DNA"/>
</dbReference>
<name>A0A7J5YPP9_DISMA</name>
<comment type="similarity">
    <text evidence="1">Belongs to the calycin superfamily. Fatty-acid binding protein (FABP) family.</text>
</comment>
<organism evidence="3 4">
    <name type="scientific">Dissostichus mawsoni</name>
    <name type="common">Antarctic cod</name>
    <dbReference type="NCBI Taxonomy" id="36200"/>
    <lineage>
        <taxon>Eukaryota</taxon>
        <taxon>Metazoa</taxon>
        <taxon>Chordata</taxon>
        <taxon>Craniata</taxon>
        <taxon>Vertebrata</taxon>
        <taxon>Euteleostomi</taxon>
        <taxon>Actinopterygii</taxon>
        <taxon>Neopterygii</taxon>
        <taxon>Teleostei</taxon>
        <taxon>Neoteleostei</taxon>
        <taxon>Acanthomorphata</taxon>
        <taxon>Eupercaria</taxon>
        <taxon>Perciformes</taxon>
        <taxon>Notothenioidei</taxon>
        <taxon>Nototheniidae</taxon>
        <taxon>Dissostichus</taxon>
    </lineage>
</organism>
<gene>
    <name evidence="3" type="ORF">F7725_019957</name>
</gene>
<feature type="region of interest" description="Disordered" evidence="2">
    <location>
        <begin position="123"/>
        <end position="154"/>
    </location>
</feature>
<evidence type="ECO:0000256" key="1">
    <source>
        <dbReference type="ARBA" id="ARBA00008390"/>
    </source>
</evidence>
<dbReference type="Proteomes" id="UP000518266">
    <property type="component" value="Unassembled WGS sequence"/>
</dbReference>
<sequence>MITQGRNLQKPQLAQFVLEITLPLKPSTWSTPSVPLGNWSTGWLCHPSGWKCHQATVIISQDGDKVVVRTQSTFKNTEISSSWRGSTVTMDGDKLVHVQKWDGKETKFVREIKDGKLVMVREKHPDHTKSDLRRHPREPQLREGISAPTASIPTGHEVLIL</sequence>
<dbReference type="InterPro" id="IPR012674">
    <property type="entry name" value="Calycin"/>
</dbReference>